<dbReference type="EnsemblMetazoa" id="PPA44075.1">
    <property type="protein sequence ID" value="PPA44075.1"/>
    <property type="gene ID" value="WBGene00282444"/>
</dbReference>
<keyword evidence="3" id="KW-1185">Reference proteome</keyword>
<accession>A0A2A6BNL3</accession>
<dbReference type="Proteomes" id="UP000005239">
    <property type="component" value="Unassembled WGS sequence"/>
</dbReference>
<feature type="compositionally biased region" description="Polar residues" evidence="1">
    <location>
        <begin position="13"/>
        <end position="22"/>
    </location>
</feature>
<evidence type="ECO:0000313" key="2">
    <source>
        <dbReference type="EnsemblMetazoa" id="PPA44075.1"/>
    </source>
</evidence>
<evidence type="ECO:0000256" key="1">
    <source>
        <dbReference type="SAM" id="MobiDB-lite"/>
    </source>
</evidence>
<gene>
    <name evidence="2" type="primary">WBGene00282444</name>
</gene>
<protein>
    <submittedName>
        <fullName evidence="2">Uncharacterized protein</fullName>
    </submittedName>
</protein>
<reference evidence="2" key="2">
    <citation type="submission" date="2022-06" db="UniProtKB">
        <authorList>
            <consortium name="EnsemblMetazoa"/>
        </authorList>
    </citation>
    <scope>IDENTIFICATION</scope>
    <source>
        <strain evidence="2">PS312</strain>
    </source>
</reference>
<reference evidence="3" key="1">
    <citation type="journal article" date="2008" name="Nat. Genet.">
        <title>The Pristionchus pacificus genome provides a unique perspective on nematode lifestyle and parasitism.</title>
        <authorList>
            <person name="Dieterich C."/>
            <person name="Clifton S.W."/>
            <person name="Schuster L.N."/>
            <person name="Chinwalla A."/>
            <person name="Delehaunty K."/>
            <person name="Dinkelacker I."/>
            <person name="Fulton L."/>
            <person name="Fulton R."/>
            <person name="Godfrey J."/>
            <person name="Minx P."/>
            <person name="Mitreva M."/>
            <person name="Roeseler W."/>
            <person name="Tian H."/>
            <person name="Witte H."/>
            <person name="Yang S.P."/>
            <person name="Wilson R.K."/>
            <person name="Sommer R.J."/>
        </authorList>
    </citation>
    <scope>NUCLEOTIDE SEQUENCE [LARGE SCALE GENOMIC DNA]</scope>
    <source>
        <strain evidence="3">PS312</strain>
    </source>
</reference>
<accession>A0A8R1Z8Z1</accession>
<proteinExistence type="predicted"/>
<sequence length="63" mass="6631">MKETAPVEKTVRSTESATSKNKVTVGNEITKSISTVLADIPLGVHPQGQIRGAIKTIKSKGPT</sequence>
<feature type="compositionally biased region" description="Basic and acidic residues" evidence="1">
    <location>
        <begin position="1"/>
        <end position="12"/>
    </location>
</feature>
<organism evidence="2 3">
    <name type="scientific">Pristionchus pacificus</name>
    <name type="common">Parasitic nematode worm</name>
    <dbReference type="NCBI Taxonomy" id="54126"/>
    <lineage>
        <taxon>Eukaryota</taxon>
        <taxon>Metazoa</taxon>
        <taxon>Ecdysozoa</taxon>
        <taxon>Nematoda</taxon>
        <taxon>Chromadorea</taxon>
        <taxon>Rhabditida</taxon>
        <taxon>Rhabditina</taxon>
        <taxon>Diplogasteromorpha</taxon>
        <taxon>Diplogasteroidea</taxon>
        <taxon>Neodiplogasteridae</taxon>
        <taxon>Pristionchus</taxon>
    </lineage>
</organism>
<dbReference type="AlphaFoldDB" id="A0A2A6BNL3"/>
<evidence type="ECO:0000313" key="3">
    <source>
        <dbReference type="Proteomes" id="UP000005239"/>
    </source>
</evidence>
<name>A0A2A6BNL3_PRIPA</name>
<feature type="region of interest" description="Disordered" evidence="1">
    <location>
        <begin position="1"/>
        <end position="22"/>
    </location>
</feature>